<dbReference type="OrthoDB" id="2354757at2759"/>
<evidence type="ECO:0000256" key="1">
    <source>
        <dbReference type="SAM" id="Phobius"/>
    </source>
</evidence>
<dbReference type="Pfam" id="PF06687">
    <property type="entry name" value="SUR7"/>
    <property type="match status" value="1"/>
</dbReference>
<dbReference type="OMA" id="FGTFGWC"/>
<dbReference type="InterPro" id="IPR009571">
    <property type="entry name" value="SUR7/Rim9-like_fungi"/>
</dbReference>
<dbReference type="GO" id="GO:0005886">
    <property type="term" value="C:plasma membrane"/>
    <property type="evidence" value="ECO:0007669"/>
    <property type="project" value="InterPro"/>
</dbReference>
<feature type="transmembrane region" description="Helical" evidence="1">
    <location>
        <begin position="111"/>
        <end position="133"/>
    </location>
</feature>
<dbReference type="HOGENOM" id="CLU_076420_0_0_1"/>
<dbReference type="GO" id="GO:0035838">
    <property type="term" value="C:growing cell tip"/>
    <property type="evidence" value="ECO:0007669"/>
    <property type="project" value="TreeGrafter"/>
</dbReference>
<evidence type="ECO:0000313" key="3">
    <source>
        <dbReference type="Proteomes" id="UP000016933"/>
    </source>
</evidence>
<organism evidence="2 3">
    <name type="scientific">Dothistroma septosporum (strain NZE10 / CBS 128990)</name>
    <name type="common">Red band needle blight fungus</name>
    <name type="synonym">Mycosphaerella pini</name>
    <dbReference type="NCBI Taxonomy" id="675120"/>
    <lineage>
        <taxon>Eukaryota</taxon>
        <taxon>Fungi</taxon>
        <taxon>Dikarya</taxon>
        <taxon>Ascomycota</taxon>
        <taxon>Pezizomycotina</taxon>
        <taxon>Dothideomycetes</taxon>
        <taxon>Dothideomycetidae</taxon>
        <taxon>Mycosphaerellales</taxon>
        <taxon>Mycosphaerellaceae</taxon>
        <taxon>Dothistroma</taxon>
    </lineage>
</organism>
<keyword evidence="3" id="KW-1185">Reference proteome</keyword>
<evidence type="ECO:0008006" key="4">
    <source>
        <dbReference type="Google" id="ProtNLM"/>
    </source>
</evidence>
<sequence length="221" mass="23639">MAVTRATHWIGVLFLFVSSVLLLFVTISAPIINHIGFLDVRLANGTKDHHSIIYFGTFGYCTSDAGPDGNGDTCTPRHIGYEPAWLTSKLSGAQISYLSAGTSDSLTRVMVLHPIAAGVAFIAFLVSLGGHIIGSLASAAVAGLAWMLTLVAMAIDFTIFEIVKHNVNTNERISSEASWGSAIWTLVAAFVLLGFGTAIVLLTSFGASRERARRAREKERV</sequence>
<dbReference type="PANTHER" id="PTHR28013:SF7">
    <property type="entry name" value="PALI-DOMAIN-CONTAINING PROTEIN"/>
    <property type="match status" value="1"/>
</dbReference>
<protein>
    <recommendedName>
        <fullName evidence="4">Pali-domain-containing protein</fullName>
    </recommendedName>
</protein>
<keyword evidence="1" id="KW-1133">Transmembrane helix</keyword>
<dbReference type="STRING" id="675120.N1PVK9"/>
<reference evidence="3" key="1">
    <citation type="journal article" date="2012" name="PLoS Genet.">
        <title>The genomes of the fungal plant pathogens Cladosporium fulvum and Dothistroma septosporum reveal adaptation to different hosts and lifestyles but also signatures of common ancestry.</title>
        <authorList>
            <person name="de Wit P.J.G.M."/>
            <person name="van der Burgt A."/>
            <person name="Oekmen B."/>
            <person name="Stergiopoulos I."/>
            <person name="Abd-Elsalam K.A."/>
            <person name="Aerts A.L."/>
            <person name="Bahkali A.H."/>
            <person name="Beenen H.G."/>
            <person name="Chettri P."/>
            <person name="Cox M.P."/>
            <person name="Datema E."/>
            <person name="de Vries R.P."/>
            <person name="Dhillon B."/>
            <person name="Ganley A.R."/>
            <person name="Griffiths S.A."/>
            <person name="Guo Y."/>
            <person name="Hamelin R.C."/>
            <person name="Henrissat B."/>
            <person name="Kabir M.S."/>
            <person name="Jashni M.K."/>
            <person name="Kema G."/>
            <person name="Klaubauf S."/>
            <person name="Lapidus A."/>
            <person name="Levasseur A."/>
            <person name="Lindquist E."/>
            <person name="Mehrabi R."/>
            <person name="Ohm R.A."/>
            <person name="Owen T.J."/>
            <person name="Salamov A."/>
            <person name="Schwelm A."/>
            <person name="Schijlen E."/>
            <person name="Sun H."/>
            <person name="van den Burg H.A."/>
            <person name="van Ham R.C.H.J."/>
            <person name="Zhang S."/>
            <person name="Goodwin S.B."/>
            <person name="Grigoriev I.V."/>
            <person name="Collemare J."/>
            <person name="Bradshaw R.E."/>
        </authorList>
    </citation>
    <scope>NUCLEOTIDE SEQUENCE [LARGE SCALE GENOMIC DNA]</scope>
    <source>
        <strain evidence="3">NZE10 / CBS 128990</strain>
    </source>
</reference>
<dbReference type="GO" id="GO:0032153">
    <property type="term" value="C:cell division site"/>
    <property type="evidence" value="ECO:0007669"/>
    <property type="project" value="TreeGrafter"/>
</dbReference>
<dbReference type="InterPro" id="IPR051380">
    <property type="entry name" value="pH-response_reg_palI/RIM9"/>
</dbReference>
<reference evidence="2 3" key="2">
    <citation type="journal article" date="2012" name="PLoS Pathog.">
        <title>Diverse lifestyles and strategies of plant pathogenesis encoded in the genomes of eighteen Dothideomycetes fungi.</title>
        <authorList>
            <person name="Ohm R.A."/>
            <person name="Feau N."/>
            <person name="Henrissat B."/>
            <person name="Schoch C.L."/>
            <person name="Horwitz B.A."/>
            <person name="Barry K.W."/>
            <person name="Condon B.J."/>
            <person name="Copeland A.C."/>
            <person name="Dhillon B."/>
            <person name="Glaser F."/>
            <person name="Hesse C.N."/>
            <person name="Kosti I."/>
            <person name="LaButti K."/>
            <person name="Lindquist E.A."/>
            <person name="Lucas S."/>
            <person name="Salamov A.A."/>
            <person name="Bradshaw R.E."/>
            <person name="Ciuffetti L."/>
            <person name="Hamelin R.C."/>
            <person name="Kema G.H.J."/>
            <person name="Lawrence C."/>
            <person name="Scott J.A."/>
            <person name="Spatafora J.W."/>
            <person name="Turgeon B.G."/>
            <person name="de Wit P.J.G.M."/>
            <person name="Zhong S."/>
            <person name="Goodwin S.B."/>
            <person name="Grigoriev I.V."/>
        </authorList>
    </citation>
    <scope>NUCLEOTIDE SEQUENCE [LARGE SCALE GENOMIC DNA]</scope>
    <source>
        <strain evidence="3">NZE10 / CBS 128990</strain>
    </source>
</reference>
<dbReference type="AlphaFoldDB" id="N1PVK9"/>
<evidence type="ECO:0000313" key="2">
    <source>
        <dbReference type="EMBL" id="EME46390.1"/>
    </source>
</evidence>
<gene>
    <name evidence="2" type="ORF">DOTSEDRAFT_22469</name>
</gene>
<dbReference type="eggNOG" id="ENOG502S0K3">
    <property type="taxonomic scope" value="Eukaryota"/>
</dbReference>
<dbReference type="EMBL" id="KB446537">
    <property type="protein sequence ID" value="EME46390.1"/>
    <property type="molecule type" value="Genomic_DNA"/>
</dbReference>
<feature type="transmembrane region" description="Helical" evidence="1">
    <location>
        <begin position="183"/>
        <end position="207"/>
    </location>
</feature>
<dbReference type="PANTHER" id="PTHR28013">
    <property type="entry name" value="PROTEIN DCV1-RELATED"/>
    <property type="match status" value="1"/>
</dbReference>
<feature type="transmembrane region" description="Helical" evidence="1">
    <location>
        <begin position="12"/>
        <end position="32"/>
    </location>
</feature>
<accession>N1PVK9</accession>
<keyword evidence="1" id="KW-0472">Membrane</keyword>
<dbReference type="Proteomes" id="UP000016933">
    <property type="component" value="Unassembled WGS sequence"/>
</dbReference>
<name>N1PVK9_DOTSN</name>
<proteinExistence type="predicted"/>
<feature type="transmembrane region" description="Helical" evidence="1">
    <location>
        <begin position="140"/>
        <end position="163"/>
    </location>
</feature>
<keyword evidence="1" id="KW-0812">Transmembrane</keyword>